<dbReference type="EMBL" id="CP032098">
    <property type="protein sequence ID" value="AXX93475.1"/>
    <property type="molecule type" value="Genomic_DNA"/>
</dbReference>
<sequence>MKLKVIIIELFIIFLFVGCTANNSLQIVNQNNKFGLYNVDTNKTQIPTIYDDLILMKNYNSKNEQFSSKNVFNLHWVHSRDTKEYYIYEYKELYGIISEDNKLIFEPIFSEISDFYQGVAVVKENDKYGYINKKFELIQKPTYSDARDFIEKISFVKSFINNKYACINPNMKLLSDFIYDKVFDFSEGLARVLKDNKWGFINIECKEVIPAKFDFASDFIGEKAKILDGNKSYFIDKNNIK</sequence>
<reference evidence="1 4" key="2">
    <citation type="submission" date="2018-08" db="EMBL/GenBank/DDBJ databases">
        <title>Complete genome of the Arcobacter molluscorum type strain LMG 25693.</title>
        <authorList>
            <person name="Miller W.G."/>
            <person name="Yee E."/>
            <person name="Bono J.L."/>
        </authorList>
    </citation>
    <scope>NUCLEOTIDE SEQUENCE [LARGE SCALE GENOMIC DNA]</scope>
    <source>
        <strain evidence="1 4">CECT 7696</strain>
    </source>
</reference>
<dbReference type="Proteomes" id="UP000262712">
    <property type="component" value="Chromosome"/>
</dbReference>
<keyword evidence="3" id="KW-1185">Reference proteome</keyword>
<dbReference type="PANTHER" id="PTHR37841">
    <property type="entry name" value="GLR2918 PROTEIN"/>
    <property type="match status" value="1"/>
</dbReference>
<dbReference type="Pfam" id="PF14903">
    <property type="entry name" value="WG_beta_rep"/>
    <property type="match status" value="2"/>
</dbReference>
<evidence type="ECO:0000313" key="2">
    <source>
        <dbReference type="EMBL" id="PHO17511.1"/>
    </source>
</evidence>
<dbReference type="RefSeq" id="WP_099342993.1">
    <property type="nucleotide sequence ID" value="NZ_CP032098.1"/>
</dbReference>
<dbReference type="PANTHER" id="PTHR37841:SF1">
    <property type="entry name" value="DUF3298 DOMAIN-CONTAINING PROTEIN"/>
    <property type="match status" value="1"/>
</dbReference>
<gene>
    <name evidence="1" type="ORF">AMOL_2533</name>
    <name evidence="2" type="ORF">CPU12_10100</name>
</gene>
<evidence type="ECO:0000313" key="3">
    <source>
        <dbReference type="Proteomes" id="UP000221222"/>
    </source>
</evidence>
<dbReference type="AlphaFoldDB" id="A0A2G1DG88"/>
<reference evidence="2 3" key="1">
    <citation type="submission" date="2017-09" db="EMBL/GenBank/DDBJ databases">
        <title>Arcobacter canalis sp. nov., a new species isolated from a water canal contaminated with urban sewage.</title>
        <authorList>
            <person name="Perez-Cataluna A."/>
            <person name="Salas-Masso N."/>
            <person name="Figueras M.J."/>
        </authorList>
    </citation>
    <scope>NUCLEOTIDE SEQUENCE [LARGE SCALE GENOMIC DNA]</scope>
    <source>
        <strain evidence="2 3">F98-3</strain>
    </source>
</reference>
<evidence type="ECO:0000313" key="1">
    <source>
        <dbReference type="EMBL" id="AXX93475.1"/>
    </source>
</evidence>
<organism evidence="2 3">
    <name type="scientific">Malaciobacter molluscorum LMG 25693</name>
    <dbReference type="NCBI Taxonomy" id="870501"/>
    <lineage>
        <taxon>Bacteria</taxon>
        <taxon>Pseudomonadati</taxon>
        <taxon>Campylobacterota</taxon>
        <taxon>Epsilonproteobacteria</taxon>
        <taxon>Campylobacterales</taxon>
        <taxon>Arcobacteraceae</taxon>
        <taxon>Malaciobacter</taxon>
    </lineage>
</organism>
<accession>A0A2G1DG88</accession>
<dbReference type="InterPro" id="IPR032774">
    <property type="entry name" value="WG_beta_rep"/>
</dbReference>
<dbReference type="KEGG" id="amol:AMOL_2533"/>
<proteinExistence type="predicted"/>
<dbReference type="EMBL" id="NXFY01000016">
    <property type="protein sequence ID" value="PHO17511.1"/>
    <property type="molecule type" value="Genomic_DNA"/>
</dbReference>
<dbReference type="Proteomes" id="UP000221222">
    <property type="component" value="Unassembled WGS sequence"/>
</dbReference>
<evidence type="ECO:0000313" key="4">
    <source>
        <dbReference type="Proteomes" id="UP000262712"/>
    </source>
</evidence>
<name>A0A2G1DG88_9BACT</name>
<protein>
    <submittedName>
        <fullName evidence="1">WG_beta_rep domain-containing protein</fullName>
    </submittedName>
</protein>